<evidence type="ECO:0000256" key="1">
    <source>
        <dbReference type="ARBA" id="ARBA00006718"/>
    </source>
</evidence>
<proteinExistence type="inferred from homology"/>
<gene>
    <name evidence="3" type="ORF">ACFPXP_14290</name>
</gene>
<evidence type="ECO:0000313" key="4">
    <source>
        <dbReference type="Proteomes" id="UP001596250"/>
    </source>
</evidence>
<organism evidence="3 4">
    <name type="scientific">Marinicrinis lubricantis</name>
    <dbReference type="NCBI Taxonomy" id="2086470"/>
    <lineage>
        <taxon>Bacteria</taxon>
        <taxon>Bacillati</taxon>
        <taxon>Bacillota</taxon>
        <taxon>Bacilli</taxon>
        <taxon>Bacillales</taxon>
        <taxon>Paenibacillaceae</taxon>
    </lineage>
</organism>
<dbReference type="InterPro" id="IPR000361">
    <property type="entry name" value="ATAP_core_dom"/>
</dbReference>
<evidence type="ECO:0000259" key="2">
    <source>
        <dbReference type="Pfam" id="PF01521"/>
    </source>
</evidence>
<dbReference type="Pfam" id="PF01521">
    <property type="entry name" value="Fe-S_biosyn"/>
    <property type="match status" value="1"/>
</dbReference>
<keyword evidence="4" id="KW-1185">Reference proteome</keyword>
<dbReference type="PIRSF" id="PIRSF034852">
    <property type="entry name" value="UCP034852"/>
    <property type="match status" value="1"/>
</dbReference>
<comment type="caution">
    <text evidence="3">The sequence shown here is derived from an EMBL/GenBank/DDBJ whole genome shotgun (WGS) entry which is preliminary data.</text>
</comment>
<evidence type="ECO:0000313" key="3">
    <source>
        <dbReference type="EMBL" id="MFC5987572.1"/>
    </source>
</evidence>
<name>A0ABW1IR31_9BACL</name>
<dbReference type="EMBL" id="JBHSQV010000166">
    <property type="protein sequence ID" value="MFC5987572.1"/>
    <property type="molecule type" value="Genomic_DNA"/>
</dbReference>
<protein>
    <submittedName>
        <fullName evidence="3">HesB/YadR/YfhF family protein</fullName>
    </submittedName>
</protein>
<comment type="similarity">
    <text evidence="1">Belongs to the HesB/IscA family.</text>
</comment>
<sequence length="98" mass="11287">MKIDVDSQAAQHFIQEMDLKPGSYVRFFTKYGGHSTIQTSYSLGISFDEPSRAAAKTEVAGITFYVEQTDLWYFDGHDLKVRFNEKSQEIEYEYPASE</sequence>
<dbReference type="InterPro" id="IPR035903">
    <property type="entry name" value="HesB-like_dom_sf"/>
</dbReference>
<reference evidence="4" key="1">
    <citation type="journal article" date="2019" name="Int. J. Syst. Evol. Microbiol.">
        <title>The Global Catalogue of Microorganisms (GCM) 10K type strain sequencing project: providing services to taxonomists for standard genome sequencing and annotation.</title>
        <authorList>
            <consortium name="The Broad Institute Genomics Platform"/>
            <consortium name="The Broad Institute Genome Sequencing Center for Infectious Disease"/>
            <person name="Wu L."/>
            <person name="Ma J."/>
        </authorList>
    </citation>
    <scope>NUCLEOTIDE SEQUENCE [LARGE SCALE GENOMIC DNA]</scope>
    <source>
        <strain evidence="4">CCM 8749</strain>
    </source>
</reference>
<dbReference type="Proteomes" id="UP001596250">
    <property type="component" value="Unassembled WGS sequence"/>
</dbReference>
<feature type="domain" description="Core" evidence="2">
    <location>
        <begin position="1"/>
        <end position="88"/>
    </location>
</feature>
<accession>A0ABW1IR31</accession>
<dbReference type="RefSeq" id="WP_379894977.1">
    <property type="nucleotide sequence ID" value="NZ_CBCSCT010000034.1"/>
</dbReference>
<dbReference type="InterPro" id="IPR008326">
    <property type="entry name" value="PdhI-like"/>
</dbReference>
<dbReference type="SUPFAM" id="SSF89360">
    <property type="entry name" value="HesB-like domain"/>
    <property type="match status" value="1"/>
</dbReference>